<dbReference type="SUPFAM" id="SSF54593">
    <property type="entry name" value="Glyoxalase/Bleomycin resistance protein/Dihydroxybiphenyl dioxygenase"/>
    <property type="match status" value="1"/>
</dbReference>
<dbReference type="Proteomes" id="UP001432128">
    <property type="component" value="Chromosome"/>
</dbReference>
<feature type="domain" description="VOC" evidence="1">
    <location>
        <begin position="2"/>
        <end position="112"/>
    </location>
</feature>
<keyword evidence="3" id="KW-1185">Reference proteome</keyword>
<evidence type="ECO:0000313" key="2">
    <source>
        <dbReference type="EMBL" id="WUM22061.1"/>
    </source>
</evidence>
<dbReference type="PROSITE" id="PS51819">
    <property type="entry name" value="VOC"/>
    <property type="match status" value="1"/>
</dbReference>
<name>A0AAU4K7K7_9NOCA</name>
<dbReference type="AlphaFoldDB" id="A0AAU4K7K7"/>
<dbReference type="CDD" id="cd06587">
    <property type="entry name" value="VOC"/>
    <property type="match status" value="1"/>
</dbReference>
<organism evidence="2 3">
    <name type="scientific">Williamsia herbipolensis</name>
    <dbReference type="NCBI Taxonomy" id="1603258"/>
    <lineage>
        <taxon>Bacteria</taxon>
        <taxon>Bacillati</taxon>
        <taxon>Actinomycetota</taxon>
        <taxon>Actinomycetes</taxon>
        <taxon>Mycobacteriales</taxon>
        <taxon>Nocardiaceae</taxon>
        <taxon>Williamsia</taxon>
    </lineage>
</organism>
<dbReference type="Pfam" id="PF18029">
    <property type="entry name" value="Glyoxalase_6"/>
    <property type="match status" value="1"/>
</dbReference>
<evidence type="ECO:0000259" key="1">
    <source>
        <dbReference type="PROSITE" id="PS51819"/>
    </source>
</evidence>
<protein>
    <submittedName>
        <fullName evidence="2">VOC family protein</fullName>
    </submittedName>
</protein>
<gene>
    <name evidence="2" type="ORF">OG579_09960</name>
</gene>
<sequence>MSIEHLLAVVPVTDLATANSWYEKLFGRRADNNPMPSLVEWQVVDHAWVQVFVDVNRAGSGLLNLAVDDIDTHIAELAARGIDASEIQTVTKGVQLSTISDPDGNAITLIGRFRVEY</sequence>
<evidence type="ECO:0000313" key="3">
    <source>
        <dbReference type="Proteomes" id="UP001432128"/>
    </source>
</evidence>
<dbReference type="InterPro" id="IPR041581">
    <property type="entry name" value="Glyoxalase_6"/>
</dbReference>
<dbReference type="EMBL" id="CP108021">
    <property type="protein sequence ID" value="WUM22061.1"/>
    <property type="molecule type" value="Genomic_DNA"/>
</dbReference>
<proteinExistence type="predicted"/>
<dbReference type="InterPro" id="IPR037523">
    <property type="entry name" value="VOC_core"/>
</dbReference>
<dbReference type="InterPro" id="IPR029068">
    <property type="entry name" value="Glyas_Bleomycin-R_OHBP_Dase"/>
</dbReference>
<dbReference type="Gene3D" id="3.10.180.10">
    <property type="entry name" value="2,3-Dihydroxybiphenyl 1,2-Dioxygenase, domain 1"/>
    <property type="match status" value="1"/>
</dbReference>
<reference evidence="2 3" key="1">
    <citation type="submission" date="2022-10" db="EMBL/GenBank/DDBJ databases">
        <title>The complete genomes of actinobacterial strains from the NBC collection.</title>
        <authorList>
            <person name="Joergensen T.S."/>
            <person name="Alvarez Arevalo M."/>
            <person name="Sterndorff E.B."/>
            <person name="Faurdal D."/>
            <person name="Vuksanovic O."/>
            <person name="Mourched A.-S."/>
            <person name="Charusanti P."/>
            <person name="Shaw S."/>
            <person name="Blin K."/>
            <person name="Weber T."/>
        </authorList>
    </citation>
    <scope>NUCLEOTIDE SEQUENCE [LARGE SCALE GENOMIC DNA]</scope>
    <source>
        <strain evidence="2 3">NBC_00319</strain>
    </source>
</reference>
<dbReference type="RefSeq" id="WP_328858995.1">
    <property type="nucleotide sequence ID" value="NZ_CP108021.1"/>
</dbReference>
<dbReference type="KEGG" id="whr:OG579_09960"/>
<accession>A0AAU4K7K7</accession>